<dbReference type="PRINTS" id="PR00417">
    <property type="entry name" value="PRTPISMRASEI"/>
</dbReference>
<reference evidence="7" key="1">
    <citation type="submission" date="2022-03" db="EMBL/GenBank/DDBJ databases">
        <title>Cryobacterium sp. nov. strain ZS14-85, isolated from Antarctic soil.</title>
        <authorList>
            <person name="Li J."/>
            <person name="Niu G."/>
        </authorList>
    </citation>
    <scope>NUCLEOTIDE SEQUENCE</scope>
    <source>
        <strain evidence="7">ZS14-85</strain>
    </source>
</reference>
<dbReference type="PROSITE" id="PS50880">
    <property type="entry name" value="TOPRIM"/>
    <property type="match status" value="1"/>
</dbReference>
<dbReference type="GO" id="GO:0006265">
    <property type="term" value="P:DNA topological change"/>
    <property type="evidence" value="ECO:0007669"/>
    <property type="project" value="InterPro"/>
</dbReference>
<dbReference type="PANTHER" id="PTHR11390:SF21">
    <property type="entry name" value="DNA TOPOISOMERASE 3-ALPHA"/>
    <property type="match status" value="1"/>
</dbReference>
<dbReference type="SUPFAM" id="SSF56712">
    <property type="entry name" value="Prokaryotic type I DNA topoisomerase"/>
    <property type="match status" value="1"/>
</dbReference>
<feature type="region of interest" description="Disordered" evidence="4">
    <location>
        <begin position="349"/>
        <end position="370"/>
    </location>
</feature>
<feature type="domain" description="Topo IA-type catalytic" evidence="6">
    <location>
        <begin position="162"/>
        <end position="578"/>
    </location>
</feature>
<evidence type="ECO:0000313" key="7">
    <source>
        <dbReference type="EMBL" id="MCI4659573.1"/>
    </source>
</evidence>
<dbReference type="InterPro" id="IPR013497">
    <property type="entry name" value="Topo_IA_cen"/>
</dbReference>
<evidence type="ECO:0000259" key="5">
    <source>
        <dbReference type="PROSITE" id="PS50880"/>
    </source>
</evidence>
<dbReference type="GO" id="GO:0006281">
    <property type="term" value="P:DNA repair"/>
    <property type="evidence" value="ECO:0007669"/>
    <property type="project" value="TreeGrafter"/>
</dbReference>
<proteinExistence type="predicted"/>
<dbReference type="Gene3D" id="1.10.460.10">
    <property type="entry name" value="Topoisomerase I, domain 2"/>
    <property type="match status" value="2"/>
</dbReference>
<dbReference type="Gene3D" id="1.10.290.10">
    <property type="entry name" value="Topoisomerase I, domain 4"/>
    <property type="match status" value="1"/>
</dbReference>
<name>A0AA41UGC3_9MICO</name>
<evidence type="ECO:0000313" key="8">
    <source>
        <dbReference type="Proteomes" id="UP001165341"/>
    </source>
</evidence>
<dbReference type="Gene3D" id="2.70.20.10">
    <property type="entry name" value="Topoisomerase I, domain 3"/>
    <property type="match status" value="1"/>
</dbReference>
<sequence length="749" mass="82625">MTLAILTEKPSQGRAFGQALGGASGSFNGEAYVITSARGHLYELAQPEDQLVNALPSDVAKMKSWNLADLPWNEGDFSWTRVPIKGTSDTIAQVRAALSKVDEIVIATDLDPTGEGDAIAWNIIDELHLHGKKFSRMEFTDEAPASIQKAFVKRRAIKSMMDEGDYRKADFRNKFDFLTMQFTRVATVSAAQKAVLRQGRLKSVMVNLVGAQLEAHLNYVKIPEFQNRFRDENDVLYTNPAEPRFATQAEVPQGYRASKVILDSRTNKRTAPRRLLDLAGLAARLSGKGVKADHVLATYQKMYEDQVVSYPRTEDKTITTEQFNELLPFVNKIAGVVNVDTSLLTQRAPRKTHVKDSGAHGANRPGPKVPASLDALKAKYGPAAPLIYEELARSYLAMLAEDYLYESQDGHLETYPLFVGRVSVPKSQGWKAVFFDQDDAKSDLPAGTEAPSENTTGLGTIGQPIVYEIVPPRPEAPSMKWLMKQLEKRDVGTGATRTSTYADVTSDKAKFPLLNDKRGKITMTENGDMSYRLLPGTRIGDLGVTEQVYATMRDIAAGTTTAEAELAIVANWVRDDIETMQRNAVSMRKELGLSEVAQQKEKADGVWAVTGEPTKFNREWSGHKFTDKEVDQLLAGLEITFKATSAKSGNEFEAHGKLADQIFTKDGKDHPYIGFKADFGPKVDAKGVEQPQAKWCDHVFTAAEVKQLLAGDKIFIDDFVSKKGKTFGATVHFGEEDGKPGKKIIPEFG</sequence>
<feature type="domain" description="Toprim" evidence="5">
    <location>
        <begin position="2"/>
        <end position="142"/>
    </location>
</feature>
<protein>
    <submittedName>
        <fullName evidence="7">DNA topoisomerase</fullName>
        <ecNumber evidence="7">5.6.2.-</ecNumber>
    </submittedName>
</protein>
<keyword evidence="3 7" id="KW-0413">Isomerase</keyword>
<dbReference type="Pfam" id="PF01751">
    <property type="entry name" value="Toprim"/>
    <property type="match status" value="1"/>
</dbReference>
<gene>
    <name evidence="7" type="ORF">MQH31_17355</name>
</gene>
<dbReference type="InterPro" id="IPR013826">
    <property type="entry name" value="Topo_IA_cen_sub3"/>
</dbReference>
<dbReference type="AlphaFoldDB" id="A0AA41UGC3"/>
<dbReference type="GO" id="GO:0043597">
    <property type="term" value="C:cytoplasmic replication fork"/>
    <property type="evidence" value="ECO:0007669"/>
    <property type="project" value="TreeGrafter"/>
</dbReference>
<dbReference type="GO" id="GO:0006310">
    <property type="term" value="P:DNA recombination"/>
    <property type="evidence" value="ECO:0007669"/>
    <property type="project" value="TreeGrafter"/>
</dbReference>
<evidence type="ECO:0000256" key="1">
    <source>
        <dbReference type="ARBA" id="ARBA00023029"/>
    </source>
</evidence>
<evidence type="ECO:0000256" key="4">
    <source>
        <dbReference type="SAM" id="MobiDB-lite"/>
    </source>
</evidence>
<keyword evidence="8" id="KW-1185">Reference proteome</keyword>
<dbReference type="GO" id="GO:0003677">
    <property type="term" value="F:DNA binding"/>
    <property type="evidence" value="ECO:0007669"/>
    <property type="project" value="UniProtKB-KW"/>
</dbReference>
<dbReference type="RefSeq" id="WP_243013064.1">
    <property type="nucleotide sequence ID" value="NZ_JALGAR010000006.1"/>
</dbReference>
<dbReference type="InterPro" id="IPR013824">
    <property type="entry name" value="Topo_IA_cen_sub1"/>
</dbReference>
<dbReference type="GO" id="GO:0003917">
    <property type="term" value="F:DNA topoisomerase type I (single strand cut, ATP-independent) activity"/>
    <property type="evidence" value="ECO:0007669"/>
    <property type="project" value="InterPro"/>
</dbReference>
<dbReference type="Pfam" id="PF01131">
    <property type="entry name" value="Topoisom_bac"/>
    <property type="match status" value="1"/>
</dbReference>
<dbReference type="InterPro" id="IPR023405">
    <property type="entry name" value="Topo_IA_core_domain"/>
</dbReference>
<dbReference type="Proteomes" id="UP001165341">
    <property type="component" value="Unassembled WGS sequence"/>
</dbReference>
<dbReference type="PROSITE" id="PS52039">
    <property type="entry name" value="TOPO_IA_2"/>
    <property type="match status" value="1"/>
</dbReference>
<dbReference type="Gene3D" id="3.40.50.140">
    <property type="match status" value="1"/>
</dbReference>
<dbReference type="EMBL" id="JALGAR010000006">
    <property type="protein sequence ID" value="MCI4659573.1"/>
    <property type="molecule type" value="Genomic_DNA"/>
</dbReference>
<comment type="caution">
    <text evidence="7">The sequence shown here is derived from an EMBL/GenBank/DDBJ whole genome shotgun (WGS) entry which is preliminary data.</text>
</comment>
<evidence type="ECO:0000256" key="3">
    <source>
        <dbReference type="ARBA" id="ARBA00023235"/>
    </source>
</evidence>
<dbReference type="InterPro" id="IPR013825">
    <property type="entry name" value="Topo_IA_cen_sub2"/>
</dbReference>
<dbReference type="PANTHER" id="PTHR11390">
    <property type="entry name" value="PROKARYOTIC DNA TOPOISOMERASE"/>
    <property type="match status" value="1"/>
</dbReference>
<dbReference type="SMART" id="SM00437">
    <property type="entry name" value="TOP1Ac"/>
    <property type="match status" value="1"/>
</dbReference>
<keyword evidence="1" id="KW-0799">Topoisomerase</keyword>
<dbReference type="InterPro" id="IPR006171">
    <property type="entry name" value="TOPRIM_dom"/>
</dbReference>
<dbReference type="EC" id="5.6.2.-" evidence="7"/>
<dbReference type="InterPro" id="IPR003602">
    <property type="entry name" value="Topo_IA_DNA-bd_dom"/>
</dbReference>
<organism evidence="7 8">
    <name type="scientific">Cryobacterium zhongshanensis</name>
    <dbReference type="NCBI Taxonomy" id="2928153"/>
    <lineage>
        <taxon>Bacteria</taxon>
        <taxon>Bacillati</taxon>
        <taxon>Actinomycetota</taxon>
        <taxon>Actinomycetes</taxon>
        <taxon>Micrococcales</taxon>
        <taxon>Microbacteriaceae</taxon>
        <taxon>Cryobacterium</taxon>
    </lineage>
</organism>
<keyword evidence="2" id="KW-0238">DNA-binding</keyword>
<dbReference type="SMART" id="SM00493">
    <property type="entry name" value="TOPRIM"/>
    <property type="match status" value="1"/>
</dbReference>
<accession>A0AA41UGC3</accession>
<evidence type="ECO:0000259" key="6">
    <source>
        <dbReference type="PROSITE" id="PS52039"/>
    </source>
</evidence>
<evidence type="ECO:0000256" key="2">
    <source>
        <dbReference type="ARBA" id="ARBA00023125"/>
    </source>
</evidence>
<dbReference type="InterPro" id="IPR000380">
    <property type="entry name" value="Topo_IA"/>
</dbReference>